<dbReference type="PANTHER" id="PTHR46383:SF1">
    <property type="entry name" value="ASPARTATE AMINOTRANSFERASE"/>
    <property type="match status" value="1"/>
</dbReference>
<dbReference type="Gene3D" id="3.90.1150.10">
    <property type="entry name" value="Aspartate Aminotransferase, domain 1"/>
    <property type="match status" value="1"/>
</dbReference>
<gene>
    <name evidence="7" type="ORF">PPSIR1_41414</name>
</gene>
<evidence type="ECO:0000256" key="3">
    <source>
        <dbReference type="ARBA" id="ARBA00022576"/>
    </source>
</evidence>
<evidence type="ECO:0000256" key="4">
    <source>
        <dbReference type="ARBA" id="ARBA00022679"/>
    </source>
</evidence>
<accession>A6GDH1</accession>
<evidence type="ECO:0000259" key="6">
    <source>
        <dbReference type="Pfam" id="PF00155"/>
    </source>
</evidence>
<comment type="cofactor">
    <cofactor evidence="1">
        <name>pyridoxal 5'-phosphate</name>
        <dbReference type="ChEBI" id="CHEBI:597326"/>
    </cofactor>
</comment>
<sequence length="443" mass="47810">MTVEGGAIHDLTELAAAPRDAEGRISTMAAGLVGSEILKIAGDIRALVASGVEVCNLTVGDFKPAQFRVPQELSDGIQAALADGQTNYPPSNGLLELREAVQRFYERELGLRYSVDSVLIAGGARPCIYATYRAVVNAGDTVAYPVPSWNNNHYCHMLGANKLEVPCAIETNFLPTRDAIIDALPKARMVCLNSPLNPTGTAFDEDALLGICEAIVAENQRREQAGEAPLYLLYDHIYWMLTFDGVEHLTPPQLVPEMARYTVFIDGISKAFAATGVRVGWAVGPVDVIKRMSAILGHVGAWAPRAEQLASVGLLDDPEAITAYHAEFKVGILDRLRRLYRGLQAMKREGLPVDCAAPMGAIYLTVRVHPFGKQTAAGKVLETNDDVRRYLLDEARVGVVPFEAFGVSSEDAKGWFRLSVGAVGPADIDAALPRIAEALRALS</sequence>
<dbReference type="Pfam" id="PF00155">
    <property type="entry name" value="Aminotran_1_2"/>
    <property type="match status" value="1"/>
</dbReference>
<evidence type="ECO:0000313" key="8">
    <source>
        <dbReference type="Proteomes" id="UP000005801"/>
    </source>
</evidence>
<evidence type="ECO:0000256" key="2">
    <source>
        <dbReference type="ARBA" id="ARBA00007441"/>
    </source>
</evidence>
<dbReference type="AlphaFoldDB" id="A6GDH1"/>
<keyword evidence="5" id="KW-0663">Pyridoxal phosphate</keyword>
<dbReference type="InterPro" id="IPR015424">
    <property type="entry name" value="PyrdxlP-dep_Trfase"/>
</dbReference>
<reference evidence="7 8" key="1">
    <citation type="submission" date="2007-06" db="EMBL/GenBank/DDBJ databases">
        <authorList>
            <person name="Shimkets L."/>
            <person name="Ferriera S."/>
            <person name="Johnson J."/>
            <person name="Kravitz S."/>
            <person name="Beeson K."/>
            <person name="Sutton G."/>
            <person name="Rogers Y.-H."/>
            <person name="Friedman R."/>
            <person name="Frazier M."/>
            <person name="Venter J.C."/>
        </authorList>
    </citation>
    <scope>NUCLEOTIDE SEQUENCE [LARGE SCALE GENOMIC DNA]</scope>
    <source>
        <strain evidence="7 8">SIR-1</strain>
    </source>
</reference>
<keyword evidence="8" id="KW-1185">Reference proteome</keyword>
<dbReference type="eggNOG" id="COG0436">
    <property type="taxonomic scope" value="Bacteria"/>
</dbReference>
<dbReference type="CDD" id="cd00609">
    <property type="entry name" value="AAT_like"/>
    <property type="match status" value="1"/>
</dbReference>
<dbReference type="InterPro" id="IPR015422">
    <property type="entry name" value="PyrdxlP-dep_Trfase_small"/>
</dbReference>
<dbReference type="GO" id="GO:0030170">
    <property type="term" value="F:pyridoxal phosphate binding"/>
    <property type="evidence" value="ECO:0007669"/>
    <property type="project" value="InterPro"/>
</dbReference>
<dbReference type="STRING" id="391625.PPSIR1_41414"/>
<dbReference type="PANTHER" id="PTHR46383">
    <property type="entry name" value="ASPARTATE AMINOTRANSFERASE"/>
    <property type="match status" value="1"/>
</dbReference>
<dbReference type="InterPro" id="IPR004839">
    <property type="entry name" value="Aminotransferase_I/II_large"/>
</dbReference>
<dbReference type="RefSeq" id="WP_006974761.1">
    <property type="nucleotide sequence ID" value="NZ_ABCS01000073.1"/>
</dbReference>
<evidence type="ECO:0000313" key="7">
    <source>
        <dbReference type="EMBL" id="EDM76083.1"/>
    </source>
</evidence>
<dbReference type="Proteomes" id="UP000005801">
    <property type="component" value="Unassembled WGS sequence"/>
</dbReference>
<comment type="similarity">
    <text evidence="2">Belongs to the class-I pyridoxal-phosphate-dependent aminotransferase family.</text>
</comment>
<keyword evidence="3 7" id="KW-0032">Aminotransferase</keyword>
<dbReference type="GO" id="GO:0006520">
    <property type="term" value="P:amino acid metabolic process"/>
    <property type="evidence" value="ECO:0007669"/>
    <property type="project" value="InterPro"/>
</dbReference>
<evidence type="ECO:0000256" key="5">
    <source>
        <dbReference type="ARBA" id="ARBA00022898"/>
    </source>
</evidence>
<dbReference type="SUPFAM" id="SSF53383">
    <property type="entry name" value="PLP-dependent transferases"/>
    <property type="match status" value="1"/>
</dbReference>
<dbReference type="InterPro" id="IPR015421">
    <property type="entry name" value="PyrdxlP-dep_Trfase_major"/>
</dbReference>
<proteinExistence type="inferred from homology"/>
<name>A6GDH1_9BACT</name>
<dbReference type="InterPro" id="IPR050596">
    <property type="entry name" value="AspAT/PAT-like"/>
</dbReference>
<dbReference type="GO" id="GO:0008483">
    <property type="term" value="F:transaminase activity"/>
    <property type="evidence" value="ECO:0007669"/>
    <property type="project" value="UniProtKB-KW"/>
</dbReference>
<keyword evidence="4 7" id="KW-0808">Transferase</keyword>
<organism evidence="7 8">
    <name type="scientific">Plesiocystis pacifica SIR-1</name>
    <dbReference type="NCBI Taxonomy" id="391625"/>
    <lineage>
        <taxon>Bacteria</taxon>
        <taxon>Pseudomonadati</taxon>
        <taxon>Myxococcota</taxon>
        <taxon>Polyangia</taxon>
        <taxon>Nannocystales</taxon>
        <taxon>Nannocystaceae</taxon>
        <taxon>Plesiocystis</taxon>
    </lineage>
</organism>
<feature type="domain" description="Aminotransferase class I/classII large" evidence="6">
    <location>
        <begin position="53"/>
        <end position="435"/>
    </location>
</feature>
<dbReference type="EMBL" id="ABCS01000073">
    <property type="protein sequence ID" value="EDM76083.1"/>
    <property type="molecule type" value="Genomic_DNA"/>
</dbReference>
<comment type="caution">
    <text evidence="7">The sequence shown here is derived from an EMBL/GenBank/DDBJ whole genome shotgun (WGS) entry which is preliminary data.</text>
</comment>
<evidence type="ECO:0000256" key="1">
    <source>
        <dbReference type="ARBA" id="ARBA00001933"/>
    </source>
</evidence>
<protein>
    <submittedName>
        <fullName evidence="7">Aminotransferase, class I</fullName>
    </submittedName>
</protein>
<dbReference type="Gene3D" id="3.40.640.10">
    <property type="entry name" value="Type I PLP-dependent aspartate aminotransferase-like (Major domain)"/>
    <property type="match status" value="1"/>
</dbReference>